<dbReference type="Pfam" id="PF00005">
    <property type="entry name" value="ABC_tran"/>
    <property type="match status" value="1"/>
</dbReference>
<accession>A0A1G6HYM5</accession>
<dbReference type="InterPro" id="IPR003593">
    <property type="entry name" value="AAA+_ATPase"/>
</dbReference>
<dbReference type="CDD" id="cd03230">
    <property type="entry name" value="ABC_DR_subfamily_A"/>
    <property type="match status" value="1"/>
</dbReference>
<evidence type="ECO:0000256" key="2">
    <source>
        <dbReference type="ARBA" id="ARBA00022448"/>
    </source>
</evidence>
<dbReference type="InterPro" id="IPR050763">
    <property type="entry name" value="ABC_transporter_ATP-binding"/>
</dbReference>
<protein>
    <submittedName>
        <fullName evidence="6">ABC-2 type transport system ATP-binding protein</fullName>
    </submittedName>
</protein>
<dbReference type="PANTHER" id="PTHR42711:SF5">
    <property type="entry name" value="ABC TRANSPORTER ATP-BINDING PROTEIN NATA"/>
    <property type="match status" value="1"/>
</dbReference>
<dbReference type="GO" id="GO:0005524">
    <property type="term" value="F:ATP binding"/>
    <property type="evidence" value="ECO:0007669"/>
    <property type="project" value="UniProtKB-KW"/>
</dbReference>
<dbReference type="Gene3D" id="3.40.50.300">
    <property type="entry name" value="P-loop containing nucleotide triphosphate hydrolases"/>
    <property type="match status" value="1"/>
</dbReference>
<dbReference type="SUPFAM" id="SSF52540">
    <property type="entry name" value="P-loop containing nucleoside triphosphate hydrolases"/>
    <property type="match status" value="1"/>
</dbReference>
<evidence type="ECO:0000259" key="5">
    <source>
        <dbReference type="PROSITE" id="PS50893"/>
    </source>
</evidence>
<evidence type="ECO:0000256" key="4">
    <source>
        <dbReference type="ARBA" id="ARBA00022840"/>
    </source>
</evidence>
<name>A0A1G6HYM5_9BACT</name>
<dbReference type="AlphaFoldDB" id="A0A1G6HYM5"/>
<dbReference type="STRING" id="28234.SAMN04488588_0176"/>
<comment type="similarity">
    <text evidence="1">Belongs to the ABC transporter superfamily.</text>
</comment>
<evidence type="ECO:0000313" key="6">
    <source>
        <dbReference type="EMBL" id="SDB99304.1"/>
    </source>
</evidence>
<evidence type="ECO:0000313" key="7">
    <source>
        <dbReference type="Proteomes" id="UP000199322"/>
    </source>
</evidence>
<keyword evidence="3" id="KW-0547">Nucleotide-binding</keyword>
<gene>
    <name evidence="6" type="ORF">SAMN04488588_0176</name>
</gene>
<keyword evidence="7" id="KW-1185">Reference proteome</keyword>
<dbReference type="PROSITE" id="PS00211">
    <property type="entry name" value="ABC_TRANSPORTER_1"/>
    <property type="match status" value="1"/>
</dbReference>
<dbReference type="InterPro" id="IPR027417">
    <property type="entry name" value="P-loop_NTPase"/>
</dbReference>
<evidence type="ECO:0000256" key="1">
    <source>
        <dbReference type="ARBA" id="ARBA00005417"/>
    </source>
</evidence>
<dbReference type="InterPro" id="IPR003439">
    <property type="entry name" value="ABC_transporter-like_ATP-bd"/>
</dbReference>
<keyword evidence="2" id="KW-0813">Transport</keyword>
<dbReference type="Proteomes" id="UP000199322">
    <property type="component" value="Unassembled WGS sequence"/>
</dbReference>
<dbReference type="EMBL" id="FMYV01000001">
    <property type="protein sequence ID" value="SDB99304.1"/>
    <property type="molecule type" value="Genomic_DNA"/>
</dbReference>
<evidence type="ECO:0000256" key="3">
    <source>
        <dbReference type="ARBA" id="ARBA00022741"/>
    </source>
</evidence>
<dbReference type="GO" id="GO:0016887">
    <property type="term" value="F:ATP hydrolysis activity"/>
    <property type="evidence" value="ECO:0007669"/>
    <property type="project" value="InterPro"/>
</dbReference>
<dbReference type="InterPro" id="IPR017871">
    <property type="entry name" value="ABC_transporter-like_CS"/>
</dbReference>
<dbReference type="RefSeq" id="WP_244885722.1">
    <property type="nucleotide sequence ID" value="NZ_FMYV01000001.1"/>
</dbReference>
<dbReference type="PROSITE" id="PS50893">
    <property type="entry name" value="ABC_TRANSPORTER_2"/>
    <property type="match status" value="1"/>
</dbReference>
<keyword evidence="4 6" id="KW-0067">ATP-binding</keyword>
<dbReference type="SMART" id="SM00382">
    <property type="entry name" value="AAA"/>
    <property type="match status" value="1"/>
</dbReference>
<reference evidence="6 7" key="1">
    <citation type="submission" date="2016-10" db="EMBL/GenBank/DDBJ databases">
        <authorList>
            <person name="de Groot N.N."/>
        </authorList>
    </citation>
    <scope>NUCLEOTIDE SEQUENCE [LARGE SCALE GENOMIC DNA]</scope>
    <source>
        <strain evidence="6 7">WG14</strain>
    </source>
</reference>
<organism evidence="6 7">
    <name type="scientific">Geotoga petraea</name>
    <dbReference type="NCBI Taxonomy" id="28234"/>
    <lineage>
        <taxon>Bacteria</taxon>
        <taxon>Thermotogati</taxon>
        <taxon>Thermotogota</taxon>
        <taxon>Thermotogae</taxon>
        <taxon>Petrotogales</taxon>
        <taxon>Petrotogaceae</taxon>
        <taxon>Geotoga</taxon>
    </lineage>
</organism>
<dbReference type="PANTHER" id="PTHR42711">
    <property type="entry name" value="ABC TRANSPORTER ATP-BINDING PROTEIN"/>
    <property type="match status" value="1"/>
</dbReference>
<feature type="domain" description="ABC transporter" evidence="5">
    <location>
        <begin position="4"/>
        <end position="233"/>
    </location>
</feature>
<proteinExistence type="inferred from homology"/>
<sequence length="303" mass="34870">MNAIELNNLSKKFGNFYAVKDVDLTIKEGEIFGLLGPNGAGKSTIMKMISTLLKPTLGTIKINGNFINKNLYKVKKSISLVSDYNVLEDDLTPTENLKMFAEISNIKNYKDTLDDLMKDFGLNIYKNKLTKHLSSGNKQKLNIARALIKKPSILLLDEPTNAIDVETSRFIREYIIENNKKYNTTIIISSHYIWEVEQICNSIGVIVDGKIAFKDNTENIYDKFQKLMSIYEILIPKDKFEDIVKYLEGFKDEILSFKTISTKKIIVELKNNDFVFPDYVEKRKITPNLEDVYSYIVKKDKKL</sequence>